<dbReference type="AlphaFoldDB" id="A0A5B8TDK9"/>
<reference evidence="1 2" key="1">
    <citation type="submission" date="2019-06" db="EMBL/GenBank/DDBJ databases">
        <title>Genome analyses of bacteria isolated from kimchi.</title>
        <authorList>
            <person name="Lee S."/>
            <person name="Ahn S."/>
            <person name="Roh S."/>
        </authorList>
    </citation>
    <scope>NUCLEOTIDE SEQUENCE [LARGE SCALE GENOMIC DNA]</scope>
    <source>
        <strain evidence="1 2">CBA3616</strain>
    </source>
</reference>
<organism evidence="1 2">
    <name type="scientific">Loigolactobacillus coryniformis</name>
    <dbReference type="NCBI Taxonomy" id="1610"/>
    <lineage>
        <taxon>Bacteria</taxon>
        <taxon>Bacillati</taxon>
        <taxon>Bacillota</taxon>
        <taxon>Bacilli</taxon>
        <taxon>Lactobacillales</taxon>
        <taxon>Lactobacillaceae</taxon>
        <taxon>Loigolactobacillus</taxon>
    </lineage>
</organism>
<dbReference type="RefSeq" id="WP_146988196.1">
    <property type="nucleotide sequence ID" value="NZ_CP042392.1"/>
</dbReference>
<gene>
    <name evidence="1" type="ORF">FGL77_03080</name>
</gene>
<evidence type="ECO:0000313" key="2">
    <source>
        <dbReference type="Proteomes" id="UP000321772"/>
    </source>
</evidence>
<evidence type="ECO:0000313" key="1">
    <source>
        <dbReference type="EMBL" id="QEA52400.1"/>
    </source>
</evidence>
<dbReference type="Proteomes" id="UP000321772">
    <property type="component" value="Chromosome"/>
</dbReference>
<protein>
    <submittedName>
        <fullName evidence="1">Uncharacterized protein</fullName>
    </submittedName>
</protein>
<name>A0A5B8TDK9_9LACO</name>
<dbReference type="EMBL" id="CP042392">
    <property type="protein sequence ID" value="QEA52400.1"/>
    <property type="molecule type" value="Genomic_DNA"/>
</dbReference>
<accession>A0A5B8TDK9</accession>
<proteinExistence type="predicted"/>
<sequence>MDKFAIYLILKYKDINTFLEENSLPNFVQKKLYMVYISSKNPKISIKDNEKLLQYSLKSFRPEEDITEPRKMIQTSFKELVDKEL</sequence>